<dbReference type="EMBL" id="BKCJ010005435">
    <property type="protein sequence ID" value="GEU66740.1"/>
    <property type="molecule type" value="Genomic_DNA"/>
</dbReference>
<name>A0A6L2LZH9_TANCI</name>
<comment type="caution">
    <text evidence="2">The sequence shown here is derived from an EMBL/GenBank/DDBJ whole genome shotgun (WGS) entry which is preliminary data.</text>
</comment>
<gene>
    <name evidence="2" type="ORF">Tci_038718</name>
</gene>
<proteinExistence type="predicted"/>
<feature type="region of interest" description="Disordered" evidence="1">
    <location>
        <begin position="245"/>
        <end position="269"/>
    </location>
</feature>
<reference evidence="2" key="1">
    <citation type="journal article" date="2019" name="Sci. Rep.">
        <title>Draft genome of Tanacetum cinerariifolium, the natural source of mosquito coil.</title>
        <authorList>
            <person name="Yamashiro T."/>
            <person name="Shiraishi A."/>
            <person name="Satake H."/>
            <person name="Nakayama K."/>
        </authorList>
    </citation>
    <scope>NUCLEOTIDE SEQUENCE</scope>
</reference>
<organism evidence="2">
    <name type="scientific">Tanacetum cinerariifolium</name>
    <name type="common">Dalmatian daisy</name>
    <name type="synonym">Chrysanthemum cinerariifolium</name>
    <dbReference type="NCBI Taxonomy" id="118510"/>
    <lineage>
        <taxon>Eukaryota</taxon>
        <taxon>Viridiplantae</taxon>
        <taxon>Streptophyta</taxon>
        <taxon>Embryophyta</taxon>
        <taxon>Tracheophyta</taxon>
        <taxon>Spermatophyta</taxon>
        <taxon>Magnoliopsida</taxon>
        <taxon>eudicotyledons</taxon>
        <taxon>Gunneridae</taxon>
        <taxon>Pentapetalae</taxon>
        <taxon>asterids</taxon>
        <taxon>campanulids</taxon>
        <taxon>Asterales</taxon>
        <taxon>Asteraceae</taxon>
        <taxon>Asteroideae</taxon>
        <taxon>Anthemideae</taxon>
        <taxon>Anthemidinae</taxon>
        <taxon>Tanacetum</taxon>
    </lineage>
</organism>
<accession>A0A6L2LZH9</accession>
<dbReference type="AlphaFoldDB" id="A0A6L2LZH9"/>
<evidence type="ECO:0000313" key="2">
    <source>
        <dbReference type="EMBL" id="GEU66740.1"/>
    </source>
</evidence>
<sequence>MVLNNAYRGVTYPSFELTNLPCSGSSHVITTSTVNDVGVSIGGQSTHMDDFVKPVIAANPNYSHGDESVEGSNDSTWVNADATLNLLDPNVVKVAEIFYVPLKTLADIAELGKGIKLGKYEAVWTGMISDMCQATVDTIDAYWMHSDESPIVQFVSIHEKTSSCVGIAAVAILEPKSLTMGALLINDSGFTIETVSIEYEWKPPRCDLCMIFGHIQDHCPKKVSVPSKVVTPSIVTPTVEKPNDGFQTVAKKKKNGKSKSTNGGHPVKQTVRYEPKATTSVPKKGVTILSNTSKSSSMLKNQPSKVTAPSTKECNITMSNSYAALDDESDEDVENVYDESANLLHSTHIGGSSSTFTVAAG</sequence>
<protein>
    <submittedName>
        <fullName evidence="2">Zinc knuckle CX2CX4HX4C</fullName>
    </submittedName>
</protein>
<evidence type="ECO:0000256" key="1">
    <source>
        <dbReference type="SAM" id="MobiDB-lite"/>
    </source>
</evidence>